<reference evidence="2" key="1">
    <citation type="journal article" date="2017" name="Nat. Microbiol.">
        <title>Global analysis of biosynthetic gene clusters reveals vast potential of secondary metabolite production in Penicillium species.</title>
        <authorList>
            <person name="Nielsen J.C."/>
            <person name="Grijseels S."/>
            <person name="Prigent S."/>
            <person name="Ji B."/>
            <person name="Dainat J."/>
            <person name="Nielsen K.F."/>
            <person name="Frisvad J.C."/>
            <person name="Workman M."/>
            <person name="Nielsen J."/>
        </authorList>
    </citation>
    <scope>NUCLEOTIDE SEQUENCE [LARGE SCALE GENOMIC DNA]</scope>
    <source>
        <strain evidence="2">IBT 29525</strain>
    </source>
</reference>
<gene>
    <name evidence="1" type="ORF">PENSOL_c017G10135</name>
</gene>
<evidence type="ECO:0000313" key="1">
    <source>
        <dbReference type="EMBL" id="OQD96103.1"/>
    </source>
</evidence>
<protein>
    <submittedName>
        <fullName evidence="1">Uncharacterized protein</fullName>
    </submittedName>
</protein>
<accession>A0A1V6R3S4</accession>
<dbReference type="EMBL" id="MDYO01000017">
    <property type="protein sequence ID" value="OQD96103.1"/>
    <property type="molecule type" value="Genomic_DNA"/>
</dbReference>
<sequence>MAKPHRAPLIRSLEHIQEQLLQIISLGNLSLKRYNFLSAILSQIRAMESGQSGQSIQLAIYETVKEMIKKFHFLVVASRAASLPQQWVESPTMGADSPLGFDVLYL</sequence>
<organism evidence="1 2">
    <name type="scientific">Penicillium solitum</name>
    <dbReference type="NCBI Taxonomy" id="60172"/>
    <lineage>
        <taxon>Eukaryota</taxon>
        <taxon>Fungi</taxon>
        <taxon>Dikarya</taxon>
        <taxon>Ascomycota</taxon>
        <taxon>Pezizomycotina</taxon>
        <taxon>Eurotiomycetes</taxon>
        <taxon>Eurotiomycetidae</taxon>
        <taxon>Eurotiales</taxon>
        <taxon>Aspergillaceae</taxon>
        <taxon>Penicillium</taxon>
    </lineage>
</organism>
<name>A0A1V6R3S4_9EURO</name>
<proteinExistence type="predicted"/>
<dbReference type="AlphaFoldDB" id="A0A1V6R3S4"/>
<keyword evidence="2" id="KW-1185">Reference proteome</keyword>
<dbReference type="Proteomes" id="UP000191612">
    <property type="component" value="Unassembled WGS sequence"/>
</dbReference>
<evidence type="ECO:0000313" key="2">
    <source>
        <dbReference type="Proteomes" id="UP000191612"/>
    </source>
</evidence>
<comment type="caution">
    <text evidence="1">The sequence shown here is derived from an EMBL/GenBank/DDBJ whole genome shotgun (WGS) entry which is preliminary data.</text>
</comment>